<gene>
    <name evidence="1" type="ORF">GCWU000321_01782</name>
</gene>
<accession>C9LQF0</accession>
<evidence type="ECO:0000313" key="1">
    <source>
        <dbReference type="EMBL" id="EEW97786.1"/>
    </source>
</evidence>
<keyword evidence="2" id="KW-1185">Reference proteome</keyword>
<comment type="caution">
    <text evidence="1">The sequence shown here is derived from an EMBL/GenBank/DDBJ whole genome shotgun (WGS) entry which is preliminary data.</text>
</comment>
<proteinExistence type="predicted"/>
<reference evidence="1" key="1">
    <citation type="submission" date="2009-09" db="EMBL/GenBank/DDBJ databases">
        <authorList>
            <person name="Weinstock G."/>
            <person name="Sodergren E."/>
            <person name="Clifton S."/>
            <person name="Fulton L."/>
            <person name="Fulton B."/>
            <person name="Courtney L."/>
            <person name="Fronick C."/>
            <person name="Harrison M."/>
            <person name="Strong C."/>
            <person name="Farmer C."/>
            <person name="Delahaunty K."/>
            <person name="Markovic C."/>
            <person name="Hall O."/>
            <person name="Minx P."/>
            <person name="Tomlinson C."/>
            <person name="Mitreva M."/>
            <person name="Nelson J."/>
            <person name="Hou S."/>
            <person name="Wollam A."/>
            <person name="Pepin K.H."/>
            <person name="Johnson M."/>
            <person name="Bhonagiri V."/>
            <person name="Nash W.E."/>
            <person name="Warren W."/>
            <person name="Chinwalla A."/>
            <person name="Mardis E.R."/>
            <person name="Wilson R.K."/>
        </authorList>
    </citation>
    <scope>NUCLEOTIDE SEQUENCE [LARGE SCALE GENOMIC DNA]</scope>
    <source>
        <strain evidence="1">DSM 15470</strain>
    </source>
</reference>
<name>C9LQF0_9FIRM</name>
<protein>
    <submittedName>
        <fullName evidence="1">Uncharacterized protein</fullName>
    </submittedName>
</protein>
<dbReference type="EMBL" id="ACIM02000001">
    <property type="protein sequence ID" value="EEW97786.1"/>
    <property type="molecule type" value="Genomic_DNA"/>
</dbReference>
<organism evidence="1 2">
    <name type="scientific">Dialister invisus DSM 15470</name>
    <dbReference type="NCBI Taxonomy" id="592028"/>
    <lineage>
        <taxon>Bacteria</taxon>
        <taxon>Bacillati</taxon>
        <taxon>Bacillota</taxon>
        <taxon>Negativicutes</taxon>
        <taxon>Veillonellales</taxon>
        <taxon>Veillonellaceae</taxon>
        <taxon>Dialister</taxon>
    </lineage>
</organism>
<sequence length="50" mass="5639">MLCGKDGKRDSGTKRRIYASDDILLAFLTTVTDPSHSFRMTPYQFSSPQV</sequence>
<dbReference type="Proteomes" id="UP000004736">
    <property type="component" value="Unassembled WGS sequence"/>
</dbReference>
<dbReference type="HOGENOM" id="CLU_3117221_0_0_9"/>
<dbReference type="AlphaFoldDB" id="C9LQF0"/>
<evidence type="ECO:0000313" key="2">
    <source>
        <dbReference type="Proteomes" id="UP000004736"/>
    </source>
</evidence>